<dbReference type="OrthoDB" id="276546at2759"/>
<protein>
    <recommendedName>
        <fullName evidence="1">NADH:flavin oxidoreductase/NADH oxidase N-terminal domain-containing protein</fullName>
    </recommendedName>
</protein>
<dbReference type="CDD" id="cd02933">
    <property type="entry name" value="OYE_like_FMN"/>
    <property type="match status" value="1"/>
</dbReference>
<evidence type="ECO:0000313" key="3">
    <source>
        <dbReference type="EnsemblFungi" id="MVLG_02105T0"/>
    </source>
</evidence>
<dbReference type="EnsemblFungi" id="MVLG_02105T0">
    <property type="protein sequence ID" value="MVLG_02105T0"/>
    <property type="gene ID" value="MVLG_02105"/>
</dbReference>
<dbReference type="STRING" id="683840.U5H457"/>
<dbReference type="InParanoid" id="U5H457"/>
<dbReference type="EMBL" id="AEIJ01000215">
    <property type="status" value="NOT_ANNOTATED_CDS"/>
    <property type="molecule type" value="Genomic_DNA"/>
</dbReference>
<keyword evidence="4" id="KW-1185">Reference proteome</keyword>
<reference evidence="4" key="1">
    <citation type="submission" date="2010-11" db="EMBL/GenBank/DDBJ databases">
        <title>The genome sequence of Microbotryum violaceum strain p1A1 Lamole.</title>
        <authorList>
            <person name="Cuomo C."/>
            <person name="Perlin M."/>
            <person name="Young S.K."/>
            <person name="Zeng Q."/>
            <person name="Gargeya S."/>
            <person name="Alvarado L."/>
            <person name="Berlin A."/>
            <person name="Chapman S.B."/>
            <person name="Chen Z."/>
            <person name="Freedman E."/>
            <person name="Gellesch M."/>
            <person name="Goldberg J."/>
            <person name="Griggs A."/>
            <person name="Gujja S."/>
            <person name="Heilman E."/>
            <person name="Heiman D."/>
            <person name="Howarth C."/>
            <person name="Mehta T."/>
            <person name="Neiman D."/>
            <person name="Pearson M."/>
            <person name="Roberts A."/>
            <person name="Saif S."/>
            <person name="Shea T."/>
            <person name="Shenoy N."/>
            <person name="Sisk P."/>
            <person name="Stolte C."/>
            <person name="Sykes S."/>
            <person name="White J."/>
            <person name="Yandava C."/>
            <person name="Haas B."/>
            <person name="Nusbaum C."/>
            <person name="Birren B."/>
        </authorList>
    </citation>
    <scope>NUCLEOTIDE SEQUENCE [LARGE SCALE GENOMIC DNA]</scope>
    <source>
        <strain evidence="4">p1A1 Lamole</strain>
    </source>
</reference>
<organism evidence="2">
    <name type="scientific">Microbotryum lychnidis-dioicae (strain p1A1 Lamole / MvSl-1064)</name>
    <name type="common">Anther smut fungus</name>
    <dbReference type="NCBI Taxonomy" id="683840"/>
    <lineage>
        <taxon>Eukaryota</taxon>
        <taxon>Fungi</taxon>
        <taxon>Dikarya</taxon>
        <taxon>Basidiomycota</taxon>
        <taxon>Pucciniomycotina</taxon>
        <taxon>Microbotryomycetes</taxon>
        <taxon>Microbotryales</taxon>
        <taxon>Microbotryaceae</taxon>
        <taxon>Microbotryum</taxon>
    </lineage>
</organism>
<sequence length="370" mass="40789">MSASTSTSSLWTPLKVGPITLSHRIVMAPLTRIRADQDHVPQQVAAEYYEQRSNTPGTLLISEATLISPQAGGMGNAPGIWSEAQIQGWKKIVDAVHSKGGFIFLQLWALGRAAGADNLKQEGGFDVVSASDVAFEGGYKPRPLTENEIKQYVADYATAAKNFVKRAGGDGVEIHSANGYLIHQFLETNSNKRTDRYGGSVENRARFGLEVVDAVAKAVGADRTGIRLSPYTTFQGMKMPEHQDIIDTYTYYVKQIKERQPELAFVHAVESCIAGNVTEDADERETLDFLYDIWTPSPFLVAGGFKREDAEPVTAARKNTAIVYGRSFISNPDLVERVRKSVKFTDYDRATFYIPGPQNTKGYTDYPKAT</sequence>
<dbReference type="GO" id="GO:0003959">
    <property type="term" value="F:NADPH dehydrogenase activity"/>
    <property type="evidence" value="ECO:0007669"/>
    <property type="project" value="TreeGrafter"/>
</dbReference>
<reference evidence="2" key="2">
    <citation type="submission" date="2010-11" db="EMBL/GenBank/DDBJ databases">
        <authorList>
            <consortium name="The Broad Institute Genome Sequencing Platform"/>
            <person name="Earl A."/>
            <person name="Ward D."/>
            <person name="Feldgarden M."/>
            <person name="Gevers D."/>
            <person name="Butler R."/>
            <person name="Young S.K."/>
            <person name="Zeng Q."/>
            <person name="Gargeya S."/>
            <person name="Fitzgerald M."/>
            <person name="Haas B."/>
            <person name="Abouelleil A."/>
            <person name="Alvarado L."/>
            <person name="Arachchi H.M."/>
            <person name="Berlin A."/>
            <person name="Brown A."/>
            <person name="Chapman S.B."/>
            <person name="Chen Z."/>
            <person name="Dunbar C."/>
            <person name="Freedman E."/>
            <person name="Gearin G."/>
            <person name="Gellesch M."/>
            <person name="Goldberg J."/>
            <person name="Griggs A."/>
            <person name="Gujja S."/>
            <person name="Heilman E."/>
            <person name="Heiman D."/>
            <person name="Howarth C."/>
            <person name="Larson L."/>
            <person name="Lui A."/>
            <person name="MacDonald P.J.P."/>
            <person name="Mehta T."/>
            <person name="Montmayeur A."/>
            <person name="Murphy C."/>
            <person name="Neiman D."/>
            <person name="Pearson M."/>
            <person name="Priest M."/>
            <person name="Roberts A."/>
            <person name="Saif S."/>
            <person name="Shea T."/>
            <person name="Shenoy N."/>
            <person name="Sisk P."/>
            <person name="Stolte C."/>
            <person name="Sykes S."/>
            <person name="White J."/>
            <person name="Yandava C."/>
            <person name="Wortman J."/>
            <person name="Nusbaum C."/>
            <person name="Birren B."/>
        </authorList>
    </citation>
    <scope>NUCLEOTIDE SEQUENCE</scope>
    <source>
        <strain evidence="2">P1A1 Lamole</strain>
    </source>
</reference>
<dbReference type="PANTHER" id="PTHR22893:SF91">
    <property type="entry name" value="NADPH DEHYDROGENASE 2-RELATED"/>
    <property type="match status" value="1"/>
</dbReference>
<dbReference type="GO" id="GO:0010181">
    <property type="term" value="F:FMN binding"/>
    <property type="evidence" value="ECO:0007669"/>
    <property type="project" value="InterPro"/>
</dbReference>
<dbReference type="InterPro" id="IPR001155">
    <property type="entry name" value="OxRdtase_FMN_N"/>
</dbReference>
<dbReference type="Gene3D" id="3.20.20.70">
    <property type="entry name" value="Aldolase class I"/>
    <property type="match status" value="1"/>
</dbReference>
<dbReference type="AlphaFoldDB" id="U5H457"/>
<dbReference type="PANTHER" id="PTHR22893">
    <property type="entry name" value="NADH OXIDOREDUCTASE-RELATED"/>
    <property type="match status" value="1"/>
</dbReference>
<dbReference type="SUPFAM" id="SSF51395">
    <property type="entry name" value="FMN-linked oxidoreductases"/>
    <property type="match status" value="1"/>
</dbReference>
<dbReference type="InterPro" id="IPR013785">
    <property type="entry name" value="Aldolase_TIM"/>
</dbReference>
<accession>U5H457</accession>
<gene>
    <name evidence="2" type="ORF">MVLG_02105</name>
</gene>
<reference evidence="2 4" key="3">
    <citation type="journal article" date="2015" name="BMC Genomics">
        <title>Sex and parasites: genomic and transcriptomic analysis of Microbotryum lychnidis-dioicae, the biotrophic and plant-castrating anther smut fungus.</title>
        <authorList>
            <person name="Perlin M.H."/>
            <person name="Amselem J."/>
            <person name="Fontanillas E."/>
            <person name="Toh S.S."/>
            <person name="Chen Z."/>
            <person name="Goldberg J."/>
            <person name="Duplessis S."/>
            <person name="Henrissat B."/>
            <person name="Young S."/>
            <person name="Zeng Q."/>
            <person name="Aguileta G."/>
            <person name="Petit E."/>
            <person name="Badouin H."/>
            <person name="Andrews J."/>
            <person name="Razeeq D."/>
            <person name="Gabaldon T."/>
            <person name="Quesneville H."/>
            <person name="Giraud T."/>
            <person name="Hood M.E."/>
            <person name="Schultz D.J."/>
            <person name="Cuomo C.A."/>
        </authorList>
    </citation>
    <scope>NUCLEOTIDE SEQUENCE [LARGE SCALE GENOMIC DNA]</scope>
    <source>
        <strain evidence="2">P1A1 Lamole</strain>
        <strain evidence="4">p1A1 Lamole</strain>
    </source>
</reference>
<name>U5H457_USTV1</name>
<dbReference type="OMA" id="LTRCMAG"/>
<proteinExistence type="predicted"/>
<dbReference type="Proteomes" id="UP000017200">
    <property type="component" value="Unassembled WGS sequence"/>
</dbReference>
<dbReference type="EMBL" id="GL541657">
    <property type="protein sequence ID" value="KDE07642.1"/>
    <property type="molecule type" value="Genomic_DNA"/>
</dbReference>
<dbReference type="HOGENOM" id="CLU_012153_0_0_1"/>
<feature type="domain" description="NADH:flavin oxidoreductase/NADH oxidase N-terminal" evidence="1">
    <location>
        <begin position="10"/>
        <end position="341"/>
    </location>
</feature>
<dbReference type="InterPro" id="IPR045247">
    <property type="entry name" value="Oye-like"/>
</dbReference>
<evidence type="ECO:0000313" key="2">
    <source>
        <dbReference type="EMBL" id="KDE07642.1"/>
    </source>
</evidence>
<dbReference type="FunFam" id="3.20.20.70:FF:000138">
    <property type="entry name" value="NADPH dehydrogenase 1"/>
    <property type="match status" value="1"/>
</dbReference>
<evidence type="ECO:0000313" key="4">
    <source>
        <dbReference type="Proteomes" id="UP000017200"/>
    </source>
</evidence>
<reference evidence="3" key="4">
    <citation type="submission" date="2015-06" db="UniProtKB">
        <authorList>
            <consortium name="EnsemblFungi"/>
        </authorList>
    </citation>
    <scope>IDENTIFICATION</scope>
</reference>
<dbReference type="Pfam" id="PF00724">
    <property type="entry name" value="Oxidored_FMN"/>
    <property type="match status" value="1"/>
</dbReference>
<dbReference type="FunCoup" id="U5H457">
    <property type="interactions" value="211"/>
</dbReference>
<evidence type="ECO:0000259" key="1">
    <source>
        <dbReference type="Pfam" id="PF00724"/>
    </source>
</evidence>